<dbReference type="SUPFAM" id="SSF103473">
    <property type="entry name" value="MFS general substrate transporter"/>
    <property type="match status" value="1"/>
</dbReference>
<feature type="transmembrane region" description="Helical" evidence="7">
    <location>
        <begin position="49"/>
        <end position="69"/>
    </location>
</feature>
<dbReference type="GO" id="GO:0022857">
    <property type="term" value="F:transmembrane transporter activity"/>
    <property type="evidence" value="ECO:0007669"/>
    <property type="project" value="InterPro"/>
</dbReference>
<sequence length="417" mass="44411">MQDKSTHHVPPPYNHSLALFLLTVVTSGFAGQMIAVSIGWQMYALTKSTFYLGLVGLMQFLPMILMTLFSGYIADHFNRKLIVFFCNAGLCLCFLFLGISSYLGVIRTSSLLVSAFIIGAVLSLYGPSMQSLLPGIVEQAAFTKATARNAACFQAATIVGPALGGLLYAFGADIVYFASAISIAVGCISILFVRVKTREIKHEPIGAQTLLAGVTFIKSRPVILGAISLDLFAVLFGGATALLPVYASTILKIGAVGLGILRSAPAIGAFLVSFFLARRPIGRRVGVTMFMAVIVFGLATICFAVSRSFALSLAALLVLGTADVISVVIRSSLVQLQTPDAMRGRVSSVNQLFIGTSNQLGEFESGLTASIFGTVSAALIGGIGTICVVLIWMKLFPRLRRMDTYEYSTEPRPQTIA</sequence>
<evidence type="ECO:0000256" key="2">
    <source>
        <dbReference type="ARBA" id="ARBA00022448"/>
    </source>
</evidence>
<dbReference type="CDD" id="cd06173">
    <property type="entry name" value="MFS_MefA_like"/>
    <property type="match status" value="1"/>
</dbReference>
<feature type="transmembrane region" description="Helical" evidence="7">
    <location>
        <begin position="222"/>
        <end position="247"/>
    </location>
</feature>
<dbReference type="KEGG" id="eha:Ethha_1364"/>
<evidence type="ECO:0000256" key="4">
    <source>
        <dbReference type="ARBA" id="ARBA00022692"/>
    </source>
</evidence>
<feature type="transmembrane region" description="Helical" evidence="7">
    <location>
        <begin position="81"/>
        <end position="103"/>
    </location>
</feature>
<dbReference type="STRING" id="663278.Ethha_1364"/>
<dbReference type="InterPro" id="IPR010290">
    <property type="entry name" value="TM_effector"/>
</dbReference>
<comment type="subcellular location">
    <subcellularLocation>
        <location evidence="1">Cell membrane</location>
        <topology evidence="1">Multi-pass membrane protein</topology>
    </subcellularLocation>
</comment>
<dbReference type="Pfam" id="PF05977">
    <property type="entry name" value="MFS_3"/>
    <property type="match status" value="1"/>
</dbReference>
<feature type="transmembrane region" description="Helical" evidence="7">
    <location>
        <begin position="20"/>
        <end position="43"/>
    </location>
</feature>
<dbReference type="Proteomes" id="UP000001551">
    <property type="component" value="Chromosome"/>
</dbReference>
<keyword evidence="10" id="KW-1185">Reference proteome</keyword>
<evidence type="ECO:0000256" key="5">
    <source>
        <dbReference type="ARBA" id="ARBA00022989"/>
    </source>
</evidence>
<name>E6U6T5_ETHHY</name>
<proteinExistence type="predicted"/>
<dbReference type="eggNOG" id="COG0477">
    <property type="taxonomic scope" value="Bacteria"/>
</dbReference>
<feature type="transmembrane region" description="Helical" evidence="7">
    <location>
        <begin position="253"/>
        <end position="277"/>
    </location>
</feature>
<feature type="transmembrane region" description="Helical" evidence="7">
    <location>
        <begin position="367"/>
        <end position="392"/>
    </location>
</feature>
<keyword evidence="4 7" id="KW-0812">Transmembrane</keyword>
<keyword evidence="5 7" id="KW-1133">Transmembrane helix</keyword>
<dbReference type="Gene3D" id="1.20.1250.20">
    <property type="entry name" value="MFS general substrate transporter like domains"/>
    <property type="match status" value="1"/>
</dbReference>
<dbReference type="GO" id="GO:0005886">
    <property type="term" value="C:plasma membrane"/>
    <property type="evidence" value="ECO:0007669"/>
    <property type="project" value="UniProtKB-SubCell"/>
</dbReference>
<dbReference type="HOGENOM" id="CLU_034180_11_0_9"/>
<evidence type="ECO:0000313" key="10">
    <source>
        <dbReference type="Proteomes" id="UP000001551"/>
    </source>
</evidence>
<feature type="transmembrane region" description="Helical" evidence="7">
    <location>
        <begin position="147"/>
        <end position="168"/>
    </location>
</feature>
<keyword evidence="2" id="KW-0813">Transport</keyword>
<dbReference type="InterPro" id="IPR036259">
    <property type="entry name" value="MFS_trans_sf"/>
</dbReference>
<evidence type="ECO:0000259" key="8">
    <source>
        <dbReference type="PROSITE" id="PS50850"/>
    </source>
</evidence>
<keyword evidence="6 7" id="KW-0472">Membrane</keyword>
<evidence type="ECO:0000313" key="9">
    <source>
        <dbReference type="EMBL" id="ADU26902.1"/>
    </source>
</evidence>
<reference evidence="9 10" key="1">
    <citation type="submission" date="2010-12" db="EMBL/GenBank/DDBJ databases">
        <title>Complete sequence of Ethanoligenens harbinense YUAN-3.</title>
        <authorList>
            <person name="Lucas S."/>
            <person name="Copeland A."/>
            <person name="Lapidus A."/>
            <person name="Cheng J.-F."/>
            <person name="Bruce D."/>
            <person name="Goodwin L."/>
            <person name="Pitluck S."/>
            <person name="Chertkov O."/>
            <person name="Misra M."/>
            <person name="Detter J.C."/>
            <person name="Han C."/>
            <person name="Tapia R."/>
            <person name="Land M."/>
            <person name="Hauser L."/>
            <person name="Jeffries C."/>
            <person name="Kyrpides N."/>
            <person name="Ivanova N."/>
            <person name="Mikhailova N."/>
            <person name="Wang A."/>
            <person name="Mouttaki H."/>
            <person name="He Z."/>
            <person name="Zhou J."/>
            <person name="Hemme C.L."/>
            <person name="Woyke T."/>
        </authorList>
    </citation>
    <scope>NUCLEOTIDE SEQUENCE [LARGE SCALE GENOMIC DNA]</scope>
    <source>
        <strain evidence="10">DSM 18485 / JCM 12961 / CGMCC 1.5033 / YUAN-3</strain>
    </source>
</reference>
<dbReference type="RefSeq" id="WP_013485257.1">
    <property type="nucleotide sequence ID" value="NC_014828.1"/>
</dbReference>
<dbReference type="PANTHER" id="PTHR23513">
    <property type="entry name" value="INTEGRAL MEMBRANE EFFLUX PROTEIN-RELATED"/>
    <property type="match status" value="1"/>
</dbReference>
<dbReference type="EMBL" id="CP002400">
    <property type="protein sequence ID" value="ADU26902.1"/>
    <property type="molecule type" value="Genomic_DNA"/>
</dbReference>
<organism evidence="9 10">
    <name type="scientific">Ethanoligenens harbinense (strain DSM 18485 / JCM 12961 / CGMCC 1.5033 / YUAN-3)</name>
    <dbReference type="NCBI Taxonomy" id="663278"/>
    <lineage>
        <taxon>Bacteria</taxon>
        <taxon>Bacillati</taxon>
        <taxon>Bacillota</taxon>
        <taxon>Clostridia</taxon>
        <taxon>Eubacteriales</taxon>
        <taxon>Oscillospiraceae</taxon>
        <taxon>Ethanoligenens</taxon>
    </lineage>
</organism>
<feature type="transmembrane region" description="Helical" evidence="7">
    <location>
        <begin position="174"/>
        <end position="193"/>
    </location>
</feature>
<dbReference type="PROSITE" id="PS50850">
    <property type="entry name" value="MFS"/>
    <property type="match status" value="1"/>
</dbReference>
<keyword evidence="3" id="KW-1003">Cell membrane</keyword>
<evidence type="ECO:0000256" key="7">
    <source>
        <dbReference type="SAM" id="Phobius"/>
    </source>
</evidence>
<gene>
    <name evidence="9" type="ordered locus">Ethha_1364</name>
</gene>
<evidence type="ECO:0000256" key="6">
    <source>
        <dbReference type="ARBA" id="ARBA00023136"/>
    </source>
</evidence>
<feature type="transmembrane region" description="Helical" evidence="7">
    <location>
        <begin position="289"/>
        <end position="310"/>
    </location>
</feature>
<dbReference type="AlphaFoldDB" id="E6U6T5"/>
<evidence type="ECO:0000256" key="1">
    <source>
        <dbReference type="ARBA" id="ARBA00004651"/>
    </source>
</evidence>
<accession>E6U6T5</accession>
<dbReference type="PANTHER" id="PTHR23513:SF9">
    <property type="entry name" value="ENTEROBACTIN EXPORTER ENTS"/>
    <property type="match status" value="1"/>
</dbReference>
<evidence type="ECO:0000256" key="3">
    <source>
        <dbReference type="ARBA" id="ARBA00022475"/>
    </source>
</evidence>
<protein>
    <submittedName>
        <fullName evidence="9">Major facilitator superfamily MFS_1</fullName>
    </submittedName>
</protein>
<feature type="domain" description="Major facilitator superfamily (MFS) profile" evidence="8">
    <location>
        <begin position="1"/>
        <end position="198"/>
    </location>
</feature>
<dbReference type="InterPro" id="IPR020846">
    <property type="entry name" value="MFS_dom"/>
</dbReference>